<dbReference type="InterPro" id="IPR017896">
    <property type="entry name" value="4Fe4S_Fe-S-bd"/>
</dbReference>
<organism evidence="3 4">
    <name type="scientific">Parvibacter caecicola</name>
    <dbReference type="NCBI Taxonomy" id="747645"/>
    <lineage>
        <taxon>Bacteria</taxon>
        <taxon>Bacillati</taxon>
        <taxon>Actinomycetota</taxon>
        <taxon>Coriobacteriia</taxon>
        <taxon>Coriobacteriales</taxon>
        <taxon>Coriobacteriaceae</taxon>
        <taxon>Parvibacter</taxon>
    </lineage>
</organism>
<gene>
    <name evidence="3" type="ORF">E5982_04940</name>
</gene>
<feature type="region of interest" description="Disordered" evidence="1">
    <location>
        <begin position="35"/>
        <end position="56"/>
    </location>
</feature>
<evidence type="ECO:0000313" key="4">
    <source>
        <dbReference type="Proteomes" id="UP000309454"/>
    </source>
</evidence>
<dbReference type="Proteomes" id="UP000309454">
    <property type="component" value="Unassembled WGS sequence"/>
</dbReference>
<dbReference type="Gene3D" id="3.30.70.20">
    <property type="match status" value="1"/>
</dbReference>
<dbReference type="OrthoDB" id="9802028at2"/>
<evidence type="ECO:0000259" key="2">
    <source>
        <dbReference type="PROSITE" id="PS51379"/>
    </source>
</evidence>
<keyword evidence="4" id="KW-1185">Reference proteome</keyword>
<protein>
    <submittedName>
        <fullName evidence="3">4Fe-4S dicluster domain-containing protein</fullName>
    </submittedName>
</protein>
<dbReference type="EMBL" id="SSTM01000003">
    <property type="protein sequence ID" value="TJW10636.1"/>
    <property type="molecule type" value="Genomic_DNA"/>
</dbReference>
<proteinExistence type="predicted"/>
<evidence type="ECO:0000313" key="3">
    <source>
        <dbReference type="EMBL" id="TJW10636.1"/>
    </source>
</evidence>
<feature type="domain" description="4Fe-4S ferredoxin-type" evidence="2">
    <location>
        <begin position="168"/>
        <end position="198"/>
    </location>
</feature>
<dbReference type="Pfam" id="PF12838">
    <property type="entry name" value="Fer4_7"/>
    <property type="match status" value="1"/>
</dbReference>
<sequence length="214" mass="23418">MRRFLRSSCLPLRLRQACAGQADRRRWSRPGIRCPIRNSLAQSPPPEARSGPQSPPLGRYLHPACPRKVIVPAKLEDGLLGMRSPMLDFETEYCDFCQEENGGVPKCVEVCPTEALVLPVGATAQSTIIGRAVIDQSTCLAYRDTGCRECYDACPYEAIELTDVSINPHPYVIEDKCNSCGACEFSCVSMKAGLLTTTGATRRAITIQSVSAYN</sequence>
<feature type="domain" description="4Fe-4S ferredoxin-type" evidence="2">
    <location>
        <begin position="130"/>
        <end position="164"/>
    </location>
</feature>
<dbReference type="SUPFAM" id="SSF54862">
    <property type="entry name" value="4Fe-4S ferredoxins"/>
    <property type="match status" value="2"/>
</dbReference>
<accession>A0A4T9T7V4</accession>
<dbReference type="AlphaFoldDB" id="A0A4T9T7V4"/>
<reference evidence="3 4" key="1">
    <citation type="submission" date="2019-04" db="EMBL/GenBank/DDBJ databases">
        <title>Microbes associate with the intestines of laboratory mice.</title>
        <authorList>
            <person name="Navarre W."/>
            <person name="Wong E."/>
            <person name="Huang K.C."/>
            <person name="Tropini C."/>
            <person name="Ng K."/>
            <person name="Yu B."/>
        </authorList>
    </citation>
    <scope>NUCLEOTIDE SEQUENCE [LARGE SCALE GENOMIC DNA]</scope>
    <source>
        <strain evidence="3 4">NM48_B13</strain>
    </source>
</reference>
<name>A0A4T9T7V4_9ACTN</name>
<dbReference type="PROSITE" id="PS51379">
    <property type="entry name" value="4FE4S_FER_2"/>
    <property type="match status" value="2"/>
</dbReference>
<evidence type="ECO:0000256" key="1">
    <source>
        <dbReference type="SAM" id="MobiDB-lite"/>
    </source>
</evidence>
<comment type="caution">
    <text evidence="3">The sequence shown here is derived from an EMBL/GenBank/DDBJ whole genome shotgun (WGS) entry which is preliminary data.</text>
</comment>